<evidence type="ECO:0000256" key="1">
    <source>
        <dbReference type="SAM" id="MobiDB-lite"/>
    </source>
</evidence>
<keyword evidence="4" id="KW-1185">Reference proteome</keyword>
<dbReference type="PROSITE" id="PS50076">
    <property type="entry name" value="DNAJ_2"/>
    <property type="match status" value="1"/>
</dbReference>
<feature type="domain" description="J" evidence="2">
    <location>
        <begin position="12"/>
        <end position="90"/>
    </location>
</feature>
<dbReference type="SUPFAM" id="SSF46565">
    <property type="entry name" value="Chaperone J-domain"/>
    <property type="match status" value="1"/>
</dbReference>
<organism evidence="3 4">
    <name type="scientific">Thraustotheca clavata</name>
    <dbReference type="NCBI Taxonomy" id="74557"/>
    <lineage>
        <taxon>Eukaryota</taxon>
        <taxon>Sar</taxon>
        <taxon>Stramenopiles</taxon>
        <taxon>Oomycota</taxon>
        <taxon>Saprolegniomycetes</taxon>
        <taxon>Saprolegniales</taxon>
        <taxon>Achlyaceae</taxon>
        <taxon>Thraustotheca</taxon>
    </lineage>
</organism>
<dbReference type="Gene3D" id="3.80.10.10">
    <property type="entry name" value="Ribonuclease Inhibitor"/>
    <property type="match status" value="1"/>
</dbReference>
<dbReference type="AlphaFoldDB" id="A0A1W0A912"/>
<dbReference type="PROSITE" id="PS51450">
    <property type="entry name" value="LRR"/>
    <property type="match status" value="1"/>
</dbReference>
<name>A0A1W0A912_9STRA</name>
<feature type="region of interest" description="Disordered" evidence="1">
    <location>
        <begin position="1134"/>
        <end position="1196"/>
    </location>
</feature>
<evidence type="ECO:0000313" key="3">
    <source>
        <dbReference type="EMBL" id="OQS06774.1"/>
    </source>
</evidence>
<dbReference type="InterPro" id="IPR001623">
    <property type="entry name" value="DnaJ_domain"/>
</dbReference>
<dbReference type="Pfam" id="PF00226">
    <property type="entry name" value="DnaJ"/>
    <property type="match status" value="1"/>
</dbReference>
<feature type="region of interest" description="Disordered" evidence="1">
    <location>
        <begin position="76"/>
        <end position="112"/>
    </location>
</feature>
<gene>
    <name evidence="3" type="ORF">THRCLA_01212</name>
</gene>
<proteinExistence type="predicted"/>
<comment type="caution">
    <text evidence="3">The sequence shown here is derived from an EMBL/GenBank/DDBJ whole genome shotgun (WGS) entry which is preliminary data.</text>
</comment>
<feature type="region of interest" description="Disordered" evidence="1">
    <location>
        <begin position="144"/>
        <end position="163"/>
    </location>
</feature>
<protein>
    <recommendedName>
        <fullName evidence="2">J domain-containing protein</fullName>
    </recommendedName>
</protein>
<dbReference type="PANTHER" id="PTHR46759:SF2">
    <property type="match status" value="1"/>
</dbReference>
<feature type="compositionally biased region" description="Basic and acidic residues" evidence="1">
    <location>
        <begin position="1141"/>
        <end position="1163"/>
    </location>
</feature>
<dbReference type="Proteomes" id="UP000243217">
    <property type="component" value="Unassembled WGS sequence"/>
</dbReference>
<evidence type="ECO:0000259" key="2">
    <source>
        <dbReference type="PROSITE" id="PS50076"/>
    </source>
</evidence>
<dbReference type="EMBL" id="JNBS01000308">
    <property type="protein sequence ID" value="OQS06774.1"/>
    <property type="molecule type" value="Genomic_DNA"/>
</dbReference>
<dbReference type="InterPro" id="IPR042655">
    <property type="entry name" value="LRC72"/>
</dbReference>
<dbReference type="OrthoDB" id="5954088at2759"/>
<dbReference type="SUPFAM" id="SSF52058">
    <property type="entry name" value="L domain-like"/>
    <property type="match status" value="1"/>
</dbReference>
<dbReference type="InterPro" id="IPR001611">
    <property type="entry name" value="Leu-rich_rpt"/>
</dbReference>
<accession>A0A1W0A912</accession>
<dbReference type="SMART" id="SM00271">
    <property type="entry name" value="DnaJ"/>
    <property type="match status" value="1"/>
</dbReference>
<dbReference type="CDD" id="cd06257">
    <property type="entry name" value="DnaJ"/>
    <property type="match status" value="1"/>
</dbReference>
<dbReference type="Gene3D" id="1.10.287.110">
    <property type="entry name" value="DnaJ domain"/>
    <property type="match status" value="1"/>
</dbReference>
<dbReference type="InterPro" id="IPR032675">
    <property type="entry name" value="LRR_dom_sf"/>
</dbReference>
<evidence type="ECO:0000313" key="4">
    <source>
        <dbReference type="Proteomes" id="UP000243217"/>
    </source>
</evidence>
<sequence>MEEVTRILAAKNHYAVLGLEHVEITELVVIRRQYKLLARSVHPDKNAHAQAEDAFKKLSLAYECLADKASQANYHASITSTSKKRRREYGVSNEHPRKRSSQPPPPPMGRRRTPQEIFEAFMAEEERQAQMEFEKRGYERVFSASPTNKAKKSDIKSSLPTEVEEQRETLLSSNLESKRGGWKDFRQNKPTTNTKPFANTIFNTFRTNYSLKPLAILNMRVTDEALLRSRSKAPLDQIEVLYVDHCGIEAFENLDPCKTLRCLYANNNKLVDITDLEVLPQLWYIDLSHNKNLHNLTPLSSCQALGYLALRNNNLTFKDLVPLRDIHIIALYLDSNETLLEGNDIMAYRMIVAALLPNIWTLDGHFISAGERMRAMEIYDNYVQFLLTGDTDRFGATAALWTQPNIQHKSNPLAARLLDFVVKEPTRPQSKDFNRLRYLLQLYDSLACLHNNGLALASLHHKGTIWPRASDEIFCKLSPHHCLHFILLTILPIEFSSVPLTMVADALTINLLGQVDSALLNVILHLPLYVQVALVHHLIAVHQTSITTFPEAERQIWASLPDIFMTFLPPKVKNAGIAENLLQRRYCYTVVLLSRAPGFPSLLTTVPESTSEYTALKPLLIAARMDLKDLYPSIDVGTTLWAGTASGNDHNWNSIDDLPWNKKDVTLERKYDRPWDIQRSSSSPSLMTTSSKENKVIEAPLSTGVQIGEWVEVRRRQYVPILSVSNDSKYVVLASFKGQDGPPFNGSAVIPTSQLLRATHKVWKIINQTTAPIDSLKDKSKKLCGPLHRTSHAFHRNGLPRYVGVPNFDVNDQDAKEALENMPERDSSGIMTTVEGFVMNSTWDANYVLAPPSIVDVQNYCAAKNNSNQTWSTIEAPYYIDQGQIASHNVYVQPRQLGPIRDHISSQRLNIHEPIPEASCEPEEPPGMQIPTKDTSLDSIQHDMALLLGKSLPNHSSDTVFITSLQEMPSKTPPTSIKKSLSTTSIAISPKEVHKQPKAGYRSWHAVAAKPQLIVQSMPTITQKPPQNQIIFEFTNKMTDVYMQSSTTIYQTSEAMETMPRIRWSDGDHRFHFNIPLCEQPGKDGFVLVHEVDNVDSVLLSPKEKKKLTEMEKVNEMIHEVELAEQIRDTIKKLEHKRSHEKTNKERYEERTYSQKSTEDVTPVKKHFNQPKPQFVAKKNPKPKNTRTLKQPSRSS</sequence>
<dbReference type="InterPro" id="IPR036869">
    <property type="entry name" value="J_dom_sf"/>
</dbReference>
<reference evidence="3 4" key="1">
    <citation type="journal article" date="2014" name="Genome Biol. Evol.">
        <title>The secreted proteins of Achlya hypogyna and Thraustotheca clavata identify the ancestral oomycete secretome and reveal gene acquisitions by horizontal gene transfer.</title>
        <authorList>
            <person name="Misner I."/>
            <person name="Blouin N."/>
            <person name="Leonard G."/>
            <person name="Richards T.A."/>
            <person name="Lane C.E."/>
        </authorList>
    </citation>
    <scope>NUCLEOTIDE SEQUENCE [LARGE SCALE GENOMIC DNA]</scope>
    <source>
        <strain evidence="3 4">ATCC 34112</strain>
    </source>
</reference>
<dbReference type="PANTHER" id="PTHR46759">
    <property type="entry name" value="LEUCINE-RICH REPEAT-CONTAINING PROTEIN 72"/>
    <property type="match status" value="1"/>
</dbReference>